<evidence type="ECO:0000313" key="3">
    <source>
        <dbReference type="Proteomes" id="UP000500892"/>
    </source>
</evidence>
<name>A0ABX6MS91_9HYPH</name>
<organism evidence="2 3">
    <name type="scientific">Mesorhizobium japonicum R7A</name>
    <dbReference type="NCBI Taxonomy" id="935547"/>
    <lineage>
        <taxon>Bacteria</taxon>
        <taxon>Pseudomonadati</taxon>
        <taxon>Pseudomonadota</taxon>
        <taxon>Alphaproteobacteria</taxon>
        <taxon>Hyphomicrobiales</taxon>
        <taxon>Phyllobacteriaceae</taxon>
        <taxon>Mesorhizobium</taxon>
    </lineage>
</organism>
<dbReference type="InterPro" id="IPR051396">
    <property type="entry name" value="Bact_Antivir_Def_Nuclease"/>
</dbReference>
<protein>
    <submittedName>
        <fullName evidence="2">AAA family ATPase</fullName>
    </submittedName>
</protein>
<dbReference type="InterPro" id="IPR027417">
    <property type="entry name" value="P-loop_NTPase"/>
</dbReference>
<dbReference type="RefSeq" id="WP_080680273.1">
    <property type="nucleotide sequence ID" value="NZ_CP033366.1"/>
</dbReference>
<reference evidence="2 3" key="1">
    <citation type="submission" date="2020-04" db="EMBL/GenBank/DDBJ databases">
        <title>Mesorhizobium japonicum R7A epigenetic regulation of quorum sensing and ICE transfer.</title>
        <authorList>
            <person name="Ramsay J.P."/>
            <person name="Colombi E."/>
            <person name="Perry B.J."/>
            <person name="Staltari A."/>
        </authorList>
    </citation>
    <scope>NUCLEOTIDE SEQUENCE [LARGE SCALE GENOMIC DNA]</scope>
    <source>
        <strain evidence="2 3">R7A</strain>
    </source>
</reference>
<keyword evidence="3" id="KW-1185">Reference proteome</keyword>
<dbReference type="Proteomes" id="UP000500892">
    <property type="component" value="Chromosome"/>
</dbReference>
<dbReference type="PANTHER" id="PTHR43581">
    <property type="entry name" value="ATP/GTP PHOSPHATASE"/>
    <property type="match status" value="1"/>
</dbReference>
<dbReference type="SUPFAM" id="SSF52540">
    <property type="entry name" value="P-loop containing nucleoside triphosphate hydrolases"/>
    <property type="match status" value="1"/>
</dbReference>
<proteinExistence type="predicted"/>
<dbReference type="Pfam" id="PF13304">
    <property type="entry name" value="AAA_21"/>
    <property type="match status" value="1"/>
</dbReference>
<evidence type="ECO:0000313" key="2">
    <source>
        <dbReference type="EMBL" id="QJF02214.1"/>
    </source>
</evidence>
<evidence type="ECO:0000259" key="1">
    <source>
        <dbReference type="Pfam" id="PF13304"/>
    </source>
</evidence>
<feature type="domain" description="ATPase AAA-type core" evidence="1">
    <location>
        <begin position="261"/>
        <end position="325"/>
    </location>
</feature>
<dbReference type="EMBL" id="CP051772">
    <property type="protein sequence ID" value="QJF02214.1"/>
    <property type="molecule type" value="Genomic_DNA"/>
</dbReference>
<dbReference type="InterPro" id="IPR003959">
    <property type="entry name" value="ATPase_AAA_core"/>
</dbReference>
<dbReference type="PANTHER" id="PTHR43581:SF4">
    <property type="entry name" value="ATP_GTP PHOSPHATASE"/>
    <property type="match status" value="1"/>
</dbReference>
<accession>A0ABX6MS91</accession>
<dbReference type="GeneID" id="66683377"/>
<dbReference type="Gene3D" id="3.40.50.300">
    <property type="entry name" value="P-loop containing nucleotide triphosphate hydrolases"/>
    <property type="match status" value="1"/>
</dbReference>
<sequence>MKFEAVRIQSYKSFADTGWVKLGRHLTVLVGQNSSGKSAFLEAFATTNLLRKQHRSPKRPAGDPMPPSRISFQIQVTGAEHKRRALGRGVVAFPTNNELRGNVLSKHFEQTNSYEIVFQEGSIGMPGAPTYGLFEEDTKLTAKALVNTDRSDFKSAEVFNQNPPEDHTTSNLSEVLQATTFVFDAERYNIGRSAMDGSDRLLPNAQNLPYMLLKLNKDHKKTEQYQSLVSEVLPHVQRVLVSALGAEVEISVQSDPSMRADLAIPLDDCGTGVAQVLAILYVVVAYDAAQIIIDEPNSFLHPGATRRLLNVIKRYDNHQFLLSTHTADVISILRPEKLFLLRWNPDLGETELIVNSGTDIEHLRTSLAELGASLTDVFGFDVVVFVEGPTEKECFHLLVPKNSGVAINFVPMRDPSGLTTIDAQAMFDIYRRGVGGSALEPPKSRFSFDREGRSQKQIEDIERASKGTAIFLPRPMLENYLLQPEAIAATIALLYEEYTVDGTPVAVGKIKDWIEKSFIAYPVTGVKNESPLFCDAAKLLAALFPALTEGKFEYRKIEYGRKLTEWLIHNDPEYLVDLRGYVGRLLSV</sequence>
<gene>
    <name evidence="2" type="ORF">R7A2020_15385</name>
</gene>